<evidence type="ECO:0000313" key="7">
    <source>
        <dbReference type="EMBL" id="KAG5592258.1"/>
    </source>
</evidence>
<comment type="function">
    <text evidence="1 6">Hydrolyzes acetyl esters in homogalacturonan regions of pectin. In type I primary cell wall, galacturonic acid residues of pectin can be acetylated at the O-2 and O-3 positions. Decreasing the degree of acetylation of pectin gels in vitro alters their physical properties.</text>
</comment>
<dbReference type="Proteomes" id="UP000824120">
    <property type="component" value="Chromosome 8"/>
</dbReference>
<keyword evidence="5 6" id="KW-0961">Cell wall biogenesis/degradation</keyword>
<dbReference type="EMBL" id="JACXVP010000008">
    <property type="protein sequence ID" value="KAG5592258.1"/>
    <property type="molecule type" value="Genomic_DNA"/>
</dbReference>
<dbReference type="GO" id="GO:0071555">
    <property type="term" value="P:cell wall organization"/>
    <property type="evidence" value="ECO:0007669"/>
    <property type="project" value="UniProtKB-KW"/>
</dbReference>
<evidence type="ECO:0000256" key="4">
    <source>
        <dbReference type="ARBA" id="ARBA00022512"/>
    </source>
</evidence>
<keyword evidence="6" id="KW-0378">Hydrolase</keyword>
<keyword evidence="8" id="KW-1185">Reference proteome</keyword>
<evidence type="ECO:0000256" key="6">
    <source>
        <dbReference type="RuleBase" id="RU363114"/>
    </source>
</evidence>
<dbReference type="GO" id="GO:0009505">
    <property type="term" value="C:plant-type cell wall"/>
    <property type="evidence" value="ECO:0007669"/>
    <property type="project" value="TreeGrafter"/>
</dbReference>
<gene>
    <name evidence="7" type="ORF">H5410_042772</name>
</gene>
<evidence type="ECO:0000256" key="2">
    <source>
        <dbReference type="ARBA" id="ARBA00004191"/>
    </source>
</evidence>
<dbReference type="InterPro" id="IPR004963">
    <property type="entry name" value="PAE/NOTUM"/>
</dbReference>
<sequence length="152" mass="16573">MAGRGQGFKGKKVLLGNARCEICVYKNHVTEKCYRLVGYPFDFKSNIQSGSSGSYQNNNEGFKSTGSYNNNDNFKPYANNASALSIYFQGCSLNRPISLLNEKAIISGTSAGGLATILNCDKFKCLLPEKARVKCVVDATFFINGSAHTLFL</sequence>
<name>A0A9J5XWY8_SOLCO</name>
<dbReference type="Pfam" id="PF03283">
    <property type="entry name" value="PAE"/>
    <property type="match status" value="1"/>
</dbReference>
<dbReference type="PANTHER" id="PTHR21562">
    <property type="entry name" value="NOTUM-RELATED"/>
    <property type="match status" value="1"/>
</dbReference>
<evidence type="ECO:0000256" key="5">
    <source>
        <dbReference type="ARBA" id="ARBA00023316"/>
    </source>
</evidence>
<evidence type="ECO:0000256" key="1">
    <source>
        <dbReference type="ARBA" id="ARBA00003534"/>
    </source>
</evidence>
<dbReference type="PANTHER" id="PTHR21562:SF65">
    <property type="entry name" value="PECTIN ACETYLESTERASE"/>
    <property type="match status" value="1"/>
</dbReference>
<dbReference type="AlphaFoldDB" id="A0A9J5XWY8"/>
<reference evidence="7 8" key="1">
    <citation type="submission" date="2020-09" db="EMBL/GenBank/DDBJ databases">
        <title>De no assembly of potato wild relative species, Solanum commersonii.</title>
        <authorList>
            <person name="Cho K."/>
        </authorList>
    </citation>
    <scope>NUCLEOTIDE SEQUENCE [LARGE SCALE GENOMIC DNA]</scope>
    <source>
        <strain evidence="7">LZ3.2</strain>
        <tissue evidence="7">Leaf</tissue>
    </source>
</reference>
<organism evidence="7 8">
    <name type="scientific">Solanum commersonii</name>
    <name type="common">Commerson's wild potato</name>
    <name type="synonym">Commerson's nightshade</name>
    <dbReference type="NCBI Taxonomy" id="4109"/>
    <lineage>
        <taxon>Eukaryota</taxon>
        <taxon>Viridiplantae</taxon>
        <taxon>Streptophyta</taxon>
        <taxon>Embryophyta</taxon>
        <taxon>Tracheophyta</taxon>
        <taxon>Spermatophyta</taxon>
        <taxon>Magnoliopsida</taxon>
        <taxon>eudicotyledons</taxon>
        <taxon>Gunneridae</taxon>
        <taxon>Pentapetalae</taxon>
        <taxon>asterids</taxon>
        <taxon>lamiids</taxon>
        <taxon>Solanales</taxon>
        <taxon>Solanaceae</taxon>
        <taxon>Solanoideae</taxon>
        <taxon>Solaneae</taxon>
        <taxon>Solanum</taxon>
    </lineage>
</organism>
<proteinExistence type="inferred from homology"/>
<protein>
    <recommendedName>
        <fullName evidence="6">Pectin acetylesterase</fullName>
        <ecNumber evidence="6">3.1.1.-</ecNumber>
    </recommendedName>
</protein>
<dbReference type="OrthoDB" id="1270753at2759"/>
<keyword evidence="4 6" id="KW-0134">Cell wall</keyword>
<comment type="subcellular location">
    <subcellularLocation>
        <location evidence="2 6">Secreted</location>
        <location evidence="2 6">Cell wall</location>
    </subcellularLocation>
</comment>
<comment type="similarity">
    <text evidence="3 6">Belongs to the pectinacetylesterase family.</text>
</comment>
<keyword evidence="6" id="KW-0964">Secreted</keyword>
<comment type="caution">
    <text evidence="7">The sequence shown here is derived from an EMBL/GenBank/DDBJ whole genome shotgun (WGS) entry which is preliminary data.</text>
</comment>
<evidence type="ECO:0000256" key="3">
    <source>
        <dbReference type="ARBA" id="ARBA00005784"/>
    </source>
</evidence>
<dbReference type="EC" id="3.1.1.-" evidence="6"/>
<evidence type="ECO:0000313" key="8">
    <source>
        <dbReference type="Proteomes" id="UP000824120"/>
    </source>
</evidence>
<accession>A0A9J5XWY8</accession>
<dbReference type="GO" id="GO:0052793">
    <property type="term" value="F:pectin acetylesterase activity"/>
    <property type="evidence" value="ECO:0007669"/>
    <property type="project" value="TreeGrafter"/>
</dbReference>